<dbReference type="PANTHER" id="PTHR42103:SF2">
    <property type="entry name" value="AB HYDROLASE-1 DOMAIN-CONTAINING PROTEIN"/>
    <property type="match status" value="1"/>
</dbReference>
<evidence type="ECO:0000256" key="1">
    <source>
        <dbReference type="SAM" id="MobiDB-lite"/>
    </source>
</evidence>
<comment type="caution">
    <text evidence="2">The sequence shown here is derived from an EMBL/GenBank/DDBJ whole genome shotgun (WGS) entry which is preliminary data.</text>
</comment>
<proteinExistence type="predicted"/>
<reference evidence="2 3" key="1">
    <citation type="submission" date="2017-03" db="EMBL/GenBank/DDBJ databases">
        <title>Genomes of endolithic fungi from Antarctica.</title>
        <authorList>
            <person name="Coleine C."/>
            <person name="Masonjones S."/>
            <person name="Stajich J.E."/>
        </authorList>
    </citation>
    <scope>NUCLEOTIDE SEQUENCE [LARGE SCALE GENOMIC DNA]</scope>
    <source>
        <strain evidence="2 3">CCFEE 6314</strain>
    </source>
</reference>
<dbReference type="InterPro" id="IPR029058">
    <property type="entry name" value="AB_hydrolase_fold"/>
</dbReference>
<feature type="compositionally biased region" description="Polar residues" evidence="1">
    <location>
        <begin position="289"/>
        <end position="299"/>
    </location>
</feature>
<dbReference type="AlphaFoldDB" id="A0A438N9L2"/>
<dbReference type="PANTHER" id="PTHR42103">
    <property type="entry name" value="ALPHA/BETA-HYDROLASES SUPERFAMILY PROTEIN"/>
    <property type="match status" value="1"/>
</dbReference>
<feature type="compositionally biased region" description="Basic and acidic residues" evidence="1">
    <location>
        <begin position="128"/>
        <end position="137"/>
    </location>
</feature>
<evidence type="ECO:0000313" key="3">
    <source>
        <dbReference type="Proteomes" id="UP000288859"/>
    </source>
</evidence>
<feature type="region of interest" description="Disordered" evidence="1">
    <location>
        <begin position="207"/>
        <end position="309"/>
    </location>
</feature>
<dbReference type="Gene3D" id="3.40.50.1820">
    <property type="entry name" value="alpha/beta hydrolase"/>
    <property type="match status" value="1"/>
</dbReference>
<protein>
    <recommendedName>
        <fullName evidence="4">Xaa-Pro dipeptidyl-peptidase-like domain-containing protein</fullName>
    </recommendedName>
</protein>
<feature type="region of interest" description="Disordered" evidence="1">
    <location>
        <begin position="444"/>
        <end position="472"/>
    </location>
</feature>
<accession>A0A438N9L2</accession>
<evidence type="ECO:0000313" key="2">
    <source>
        <dbReference type="EMBL" id="RVX72309.1"/>
    </source>
</evidence>
<feature type="compositionally biased region" description="Basic and acidic residues" evidence="1">
    <location>
        <begin position="444"/>
        <end position="453"/>
    </location>
</feature>
<evidence type="ECO:0008006" key="4">
    <source>
        <dbReference type="Google" id="ProtNLM"/>
    </source>
</evidence>
<feature type="region of interest" description="Disordered" evidence="1">
    <location>
        <begin position="122"/>
        <end position="143"/>
    </location>
</feature>
<dbReference type="Proteomes" id="UP000288859">
    <property type="component" value="Unassembled WGS sequence"/>
</dbReference>
<dbReference type="SUPFAM" id="SSF53474">
    <property type="entry name" value="alpha/beta-Hydrolases"/>
    <property type="match status" value="1"/>
</dbReference>
<dbReference type="EMBL" id="NAJM01000013">
    <property type="protein sequence ID" value="RVX72309.1"/>
    <property type="molecule type" value="Genomic_DNA"/>
</dbReference>
<organism evidence="2 3">
    <name type="scientific">Exophiala mesophila</name>
    <name type="common">Black yeast-like fungus</name>
    <dbReference type="NCBI Taxonomy" id="212818"/>
    <lineage>
        <taxon>Eukaryota</taxon>
        <taxon>Fungi</taxon>
        <taxon>Dikarya</taxon>
        <taxon>Ascomycota</taxon>
        <taxon>Pezizomycotina</taxon>
        <taxon>Eurotiomycetes</taxon>
        <taxon>Chaetothyriomycetidae</taxon>
        <taxon>Chaetothyriales</taxon>
        <taxon>Herpotrichiellaceae</taxon>
        <taxon>Exophiala</taxon>
    </lineage>
</organism>
<sequence length="472" mass="52549">MSLPKRNLCFTIPSVYDDTELDCRLYYPRRTEQNSSLFGRGFAIVAHPYAPLGGSYDDPVVALAGNILLRQGFILITFNFRGAAGSSGRTSWSGKPELADYASVYGFALFYMDAIWRHRKQKQMQGNKEGDGQRLQHDSGAVPPTDRPLLVLAGYSYGSMITSHLPTLEVVAHLFEAPKEDSAEKEIQRRACDLARDGRAYIEMYTSDMTLSSPRGRRERWGEGAQNGQRSPPTPPHQHPQLHHPVTMGGYESDVASRRVSRESSRRSIDGERVKQSIDRVRHKMSVRKSASQQQSPTKSLPEDKTEGALEAKEMTRDATISPRIAYVLISPLLPPVAGLITMFSKLKLVTKTSNMCNSGPNQEHEGGEFEQLVRWPCLCVFGSKDVFTSDGRLQRWTEQLRARAGSQFVSIRTNSGHFWTDSEGIVRLQQGMIDWIAALSADGDKRSNKDDDGLAQGRSPDGIFPVEASPI</sequence>
<dbReference type="OrthoDB" id="10260961at2759"/>
<dbReference type="VEuPathDB" id="FungiDB:PV10_02073"/>
<feature type="compositionally biased region" description="Basic and acidic residues" evidence="1">
    <location>
        <begin position="255"/>
        <end position="280"/>
    </location>
</feature>
<name>A0A438N9L2_EXOME</name>
<gene>
    <name evidence="2" type="ORF">B0A52_04514</name>
</gene>